<evidence type="ECO:0000256" key="3">
    <source>
        <dbReference type="ARBA" id="ARBA00019015"/>
    </source>
</evidence>
<keyword evidence="11" id="KW-1185">Reference proteome</keyword>
<dbReference type="Proteomes" id="UP000319342">
    <property type="component" value="Chromosome"/>
</dbReference>
<protein>
    <recommendedName>
        <fullName evidence="3 5">Flagellar hook protein FlgE</fullName>
    </recommendedName>
</protein>
<dbReference type="NCBIfam" id="TIGR03506">
    <property type="entry name" value="FlgEFG_subfam"/>
    <property type="match status" value="2"/>
</dbReference>
<evidence type="ECO:0000256" key="4">
    <source>
        <dbReference type="ARBA" id="ARBA00023143"/>
    </source>
</evidence>
<evidence type="ECO:0000259" key="7">
    <source>
        <dbReference type="Pfam" id="PF06429"/>
    </source>
</evidence>
<dbReference type="InterPro" id="IPR001444">
    <property type="entry name" value="Flag_bb_rod_N"/>
</dbReference>
<dbReference type="Gene3D" id="2.60.98.20">
    <property type="entry name" value="Flagellar hook protein FlgE"/>
    <property type="match status" value="1"/>
</dbReference>
<dbReference type="Pfam" id="PF22692">
    <property type="entry name" value="LlgE_F_G_D1"/>
    <property type="match status" value="1"/>
</dbReference>
<evidence type="ECO:0000313" key="10">
    <source>
        <dbReference type="EMBL" id="QDU86557.1"/>
    </source>
</evidence>
<dbReference type="GO" id="GO:0005829">
    <property type="term" value="C:cytosol"/>
    <property type="evidence" value="ECO:0007669"/>
    <property type="project" value="TreeGrafter"/>
</dbReference>
<keyword evidence="4 5" id="KW-0975">Bacterial flagellum</keyword>
<dbReference type="Pfam" id="PF07559">
    <property type="entry name" value="FlgE_D2"/>
    <property type="match status" value="1"/>
</dbReference>
<dbReference type="RefSeq" id="WP_145192021.1">
    <property type="nucleotide sequence ID" value="NZ_CP036290.1"/>
</dbReference>
<dbReference type="Pfam" id="PF06429">
    <property type="entry name" value="Flg_bbr_C"/>
    <property type="match status" value="1"/>
</dbReference>
<dbReference type="AlphaFoldDB" id="A0A518D505"/>
<dbReference type="OrthoDB" id="9804559at2"/>
<keyword evidence="10" id="KW-0969">Cilium</keyword>
<evidence type="ECO:0000256" key="5">
    <source>
        <dbReference type="RuleBase" id="RU362116"/>
    </source>
</evidence>
<dbReference type="PANTHER" id="PTHR30435">
    <property type="entry name" value="FLAGELLAR PROTEIN"/>
    <property type="match status" value="1"/>
</dbReference>
<comment type="similarity">
    <text evidence="2 5">Belongs to the flagella basal body rod proteins family.</text>
</comment>
<evidence type="ECO:0000259" key="6">
    <source>
        <dbReference type="Pfam" id="PF00460"/>
    </source>
</evidence>
<accession>A0A518D505</accession>
<evidence type="ECO:0000259" key="8">
    <source>
        <dbReference type="Pfam" id="PF07559"/>
    </source>
</evidence>
<name>A0A518D505_9BACT</name>
<keyword evidence="10" id="KW-0966">Cell projection</keyword>
<dbReference type="InterPro" id="IPR020013">
    <property type="entry name" value="Flagellar_FlgE/F/G"/>
</dbReference>
<dbReference type="InterPro" id="IPR037925">
    <property type="entry name" value="FlgE/F/G-like"/>
</dbReference>
<comment type="function">
    <text evidence="5">A flexible structure which links the flagellar filament to the drive apparatus in the basal body.</text>
</comment>
<dbReference type="PANTHER" id="PTHR30435:SF1">
    <property type="entry name" value="FLAGELLAR HOOK PROTEIN FLGE"/>
    <property type="match status" value="1"/>
</dbReference>
<dbReference type="EMBL" id="CP036290">
    <property type="protein sequence ID" value="QDU86557.1"/>
    <property type="molecule type" value="Genomic_DNA"/>
</dbReference>
<dbReference type="InterPro" id="IPR011491">
    <property type="entry name" value="FlgE_D2"/>
</dbReference>
<reference evidence="10 11" key="1">
    <citation type="submission" date="2019-02" db="EMBL/GenBank/DDBJ databases">
        <title>Deep-cultivation of Planctomycetes and their phenomic and genomic characterization uncovers novel biology.</title>
        <authorList>
            <person name="Wiegand S."/>
            <person name="Jogler M."/>
            <person name="Boedeker C."/>
            <person name="Pinto D."/>
            <person name="Vollmers J."/>
            <person name="Rivas-Marin E."/>
            <person name="Kohn T."/>
            <person name="Peeters S.H."/>
            <person name="Heuer A."/>
            <person name="Rast P."/>
            <person name="Oberbeckmann S."/>
            <person name="Bunk B."/>
            <person name="Jeske O."/>
            <person name="Meyerdierks A."/>
            <person name="Storesund J.E."/>
            <person name="Kallscheuer N."/>
            <person name="Luecker S."/>
            <person name="Lage O.M."/>
            <person name="Pohl T."/>
            <person name="Merkel B.J."/>
            <person name="Hornburger P."/>
            <person name="Mueller R.-W."/>
            <person name="Bruemmer F."/>
            <person name="Labrenz M."/>
            <person name="Spormann A.M."/>
            <person name="Op den Camp H."/>
            <person name="Overmann J."/>
            <person name="Amann R."/>
            <person name="Jetten M.S.M."/>
            <person name="Mascher T."/>
            <person name="Medema M.H."/>
            <person name="Devos D.P."/>
            <person name="Kaster A.-K."/>
            <person name="Ovreas L."/>
            <person name="Rohde M."/>
            <person name="Galperin M.Y."/>
            <person name="Jogler C."/>
        </authorList>
    </citation>
    <scope>NUCLEOTIDE SEQUENCE [LARGE SCALE GENOMIC DNA]</scope>
    <source>
        <strain evidence="10 11">Pla163</strain>
    </source>
</reference>
<proteinExistence type="inferred from homology"/>
<keyword evidence="10" id="KW-0282">Flagellum</keyword>
<dbReference type="InterPro" id="IPR037058">
    <property type="entry name" value="Falgellar_hook_FlgE_sf"/>
</dbReference>
<evidence type="ECO:0000313" key="11">
    <source>
        <dbReference type="Proteomes" id="UP000319342"/>
    </source>
</evidence>
<dbReference type="SUPFAM" id="SSF117143">
    <property type="entry name" value="Flagellar hook protein flgE"/>
    <property type="match status" value="1"/>
</dbReference>
<feature type="domain" description="Flagellar hook protein FlgE/F/G-like D1" evidence="9">
    <location>
        <begin position="95"/>
        <end position="146"/>
    </location>
</feature>
<evidence type="ECO:0000256" key="2">
    <source>
        <dbReference type="ARBA" id="ARBA00009677"/>
    </source>
</evidence>
<feature type="domain" description="Flagellar hook protein FlgE D2" evidence="8">
    <location>
        <begin position="423"/>
        <end position="529"/>
    </location>
</feature>
<evidence type="ECO:0000256" key="1">
    <source>
        <dbReference type="ARBA" id="ARBA00004117"/>
    </source>
</evidence>
<sequence length="648" mass="65857">MSRALLSALGGLRAHQDWIDVIGSNLANSSTNGFKSSRALFSSILSQTLREGSPPSNTLGGTNPMQIGLGTSLSVVDRDVTQGTLGFTGRTFDLAMRGSGFFAVSDGQRNLYTRVGAFGLDADRNMVDQRTGFRVLDDTGSPFRIDTDANVAPRATSEVNMIGNLPAEVGGPLAEILNTSNGIKDGTSALLTGSVAPPGGILTGLTPSTTYSMTITANGSAAQTIALTSSATGEIQMTDVVNEINTNVNGVTAMLNGAGQLELTSDRTGEASTILVTPAATGTDLASTLGLQNGLQSGTESTATALTALNAMPSNLVDYVDGDQITVSGTDADGSVVSATFTYGAANDGTTVGDLVAFLDGSFPESTVAFDAASGQISVTANEGGEAAMALVLTDGAANTGSANWAANAFSVSTQGTGPDLVETSIQVYDSAGLGHIVNFTLERIDDNSWQMSTSLPDGSGVILNGGTTTVTFADDGTLQGSGASAVTVQFTGSGAQSIDLSFAGIDSVQGVTQFGGATSLVADFQDGYPAGSLSNLSVNADGSVTGFYSNGQTFDLGQFGVATFPNERGLSDIGNGFFAESGNSGQLRLGSADFGGVGEVVGGALEESNVNTAEEFVRLIQAQRGFQANARIISIQDQLLEEAVNII</sequence>
<comment type="subcellular location">
    <subcellularLocation>
        <location evidence="1 5">Bacterial flagellum basal body</location>
    </subcellularLocation>
</comment>
<dbReference type="GO" id="GO:0009425">
    <property type="term" value="C:bacterial-type flagellum basal body"/>
    <property type="evidence" value="ECO:0007669"/>
    <property type="project" value="UniProtKB-SubCell"/>
</dbReference>
<dbReference type="InterPro" id="IPR010930">
    <property type="entry name" value="Flg_bb/hook_C_dom"/>
</dbReference>
<gene>
    <name evidence="10" type="primary">flgE</name>
    <name evidence="10" type="ORF">Pla163_37080</name>
</gene>
<feature type="domain" description="Flagellar basal-body/hook protein C-terminal" evidence="7">
    <location>
        <begin position="603"/>
        <end position="646"/>
    </location>
</feature>
<dbReference type="Pfam" id="PF00460">
    <property type="entry name" value="Flg_bb_rod"/>
    <property type="match status" value="1"/>
</dbReference>
<organism evidence="10 11">
    <name type="scientific">Rohdeia mirabilis</name>
    <dbReference type="NCBI Taxonomy" id="2528008"/>
    <lineage>
        <taxon>Bacteria</taxon>
        <taxon>Pseudomonadati</taxon>
        <taxon>Planctomycetota</taxon>
        <taxon>Planctomycetia</taxon>
        <taxon>Planctomycetia incertae sedis</taxon>
        <taxon>Rohdeia</taxon>
    </lineage>
</organism>
<evidence type="ECO:0000259" key="9">
    <source>
        <dbReference type="Pfam" id="PF22692"/>
    </source>
</evidence>
<feature type="domain" description="Flagellar basal body rod protein N-terminal" evidence="6">
    <location>
        <begin position="5"/>
        <end position="35"/>
    </location>
</feature>
<dbReference type="GO" id="GO:0009424">
    <property type="term" value="C:bacterial-type flagellum hook"/>
    <property type="evidence" value="ECO:0007669"/>
    <property type="project" value="TreeGrafter"/>
</dbReference>
<dbReference type="GO" id="GO:0071978">
    <property type="term" value="P:bacterial-type flagellum-dependent swarming motility"/>
    <property type="evidence" value="ECO:0007669"/>
    <property type="project" value="TreeGrafter"/>
</dbReference>
<dbReference type="InterPro" id="IPR053967">
    <property type="entry name" value="LlgE_F_G-like_D1"/>
</dbReference>